<reference evidence="3" key="1">
    <citation type="journal article" date="2021" name="BMC Genomics">
        <title>Chromosome-level genome assembly and manually-curated proteome of model necrotroph Parastagonospora nodorum Sn15 reveals a genome-wide trove of candidate effector homologs, and redundancy of virulence-related functions within an accessory chromosome.</title>
        <authorList>
            <person name="Bertazzoni S."/>
            <person name="Jones D.A.B."/>
            <person name="Phan H.T."/>
            <person name="Tan K.-C."/>
            <person name="Hane J.K."/>
        </authorList>
    </citation>
    <scope>NUCLEOTIDE SEQUENCE [LARGE SCALE GENOMIC DNA]</scope>
    <source>
        <strain evidence="3">SN15 / ATCC MYA-4574 / FGSC 10173)</strain>
    </source>
</reference>
<gene>
    <name evidence="2" type="ORF">JI435_414800</name>
</gene>
<accession>A0A7U2I554</accession>
<feature type="compositionally biased region" description="Basic residues" evidence="1">
    <location>
        <begin position="19"/>
        <end position="28"/>
    </location>
</feature>
<protein>
    <submittedName>
        <fullName evidence="2">Uncharacterized protein</fullName>
    </submittedName>
</protein>
<dbReference type="VEuPathDB" id="FungiDB:JI435_414800"/>
<proteinExistence type="predicted"/>
<evidence type="ECO:0000313" key="2">
    <source>
        <dbReference type="EMBL" id="QRD00217.1"/>
    </source>
</evidence>
<dbReference type="Proteomes" id="UP000663193">
    <property type="component" value="Chromosome 10"/>
</dbReference>
<evidence type="ECO:0000313" key="3">
    <source>
        <dbReference type="Proteomes" id="UP000663193"/>
    </source>
</evidence>
<keyword evidence="3" id="KW-1185">Reference proteome</keyword>
<organism evidence="2 3">
    <name type="scientific">Phaeosphaeria nodorum (strain SN15 / ATCC MYA-4574 / FGSC 10173)</name>
    <name type="common">Glume blotch fungus</name>
    <name type="synonym">Parastagonospora nodorum</name>
    <dbReference type="NCBI Taxonomy" id="321614"/>
    <lineage>
        <taxon>Eukaryota</taxon>
        <taxon>Fungi</taxon>
        <taxon>Dikarya</taxon>
        <taxon>Ascomycota</taxon>
        <taxon>Pezizomycotina</taxon>
        <taxon>Dothideomycetes</taxon>
        <taxon>Pleosporomycetidae</taxon>
        <taxon>Pleosporales</taxon>
        <taxon>Pleosporineae</taxon>
        <taxon>Phaeosphaeriaceae</taxon>
        <taxon>Parastagonospora</taxon>
    </lineage>
</organism>
<dbReference type="EMBL" id="CP069032">
    <property type="protein sequence ID" value="QRD00217.1"/>
    <property type="molecule type" value="Genomic_DNA"/>
</dbReference>
<sequence length="89" mass="10262">MPMSSKLHTRKVEKNPKMKEKRRKKKGKKYQDLTLHPTMHLGKRLRTHPIAHCKLSKIPSKKRLLCTISLLVQESASASVSKISICQFL</sequence>
<dbReference type="AlphaFoldDB" id="A0A7U2I554"/>
<name>A0A7U2I554_PHANO</name>
<evidence type="ECO:0000256" key="1">
    <source>
        <dbReference type="SAM" id="MobiDB-lite"/>
    </source>
</evidence>
<feature type="region of interest" description="Disordered" evidence="1">
    <location>
        <begin position="1"/>
        <end position="33"/>
    </location>
</feature>